<evidence type="ECO:0000313" key="2">
    <source>
        <dbReference type="Proteomes" id="UP000789920"/>
    </source>
</evidence>
<accession>A0ACA9SE06</accession>
<evidence type="ECO:0000313" key="1">
    <source>
        <dbReference type="EMBL" id="CAG8836842.1"/>
    </source>
</evidence>
<dbReference type="Proteomes" id="UP000789920">
    <property type="component" value="Unassembled WGS sequence"/>
</dbReference>
<organism evidence="1 2">
    <name type="scientific">Racocetra persica</name>
    <dbReference type="NCBI Taxonomy" id="160502"/>
    <lineage>
        <taxon>Eukaryota</taxon>
        <taxon>Fungi</taxon>
        <taxon>Fungi incertae sedis</taxon>
        <taxon>Mucoromycota</taxon>
        <taxon>Glomeromycotina</taxon>
        <taxon>Glomeromycetes</taxon>
        <taxon>Diversisporales</taxon>
        <taxon>Gigasporaceae</taxon>
        <taxon>Racocetra</taxon>
    </lineage>
</organism>
<dbReference type="EMBL" id="CAJVQC010115866">
    <property type="protein sequence ID" value="CAG8836842.1"/>
    <property type="molecule type" value="Genomic_DNA"/>
</dbReference>
<gene>
    <name evidence="1" type="ORF">RPERSI_LOCUS30073</name>
</gene>
<reference evidence="1" key="1">
    <citation type="submission" date="2021-06" db="EMBL/GenBank/DDBJ databases">
        <authorList>
            <person name="Kallberg Y."/>
            <person name="Tangrot J."/>
            <person name="Rosling A."/>
        </authorList>
    </citation>
    <scope>NUCLEOTIDE SEQUENCE</scope>
    <source>
        <strain evidence="1">MA461A</strain>
    </source>
</reference>
<protein>
    <submittedName>
        <fullName evidence="1">12226_t:CDS:1</fullName>
    </submittedName>
</protein>
<name>A0ACA9SE06_9GLOM</name>
<sequence>MPEVVVNVMQTLEKRDANAEADPTEALLRRDAQEVKRDAQQASFFK</sequence>
<keyword evidence="2" id="KW-1185">Reference proteome</keyword>
<comment type="caution">
    <text evidence="1">The sequence shown here is derived from an EMBL/GenBank/DDBJ whole genome shotgun (WGS) entry which is preliminary data.</text>
</comment>
<feature type="non-terminal residue" evidence="1">
    <location>
        <position position="46"/>
    </location>
</feature>
<proteinExistence type="predicted"/>